<reference evidence="1 2" key="1">
    <citation type="submission" date="2023-02" db="EMBL/GenBank/DDBJ databases">
        <title>LHISI_Scaffold_Assembly.</title>
        <authorList>
            <person name="Stuart O.P."/>
            <person name="Cleave R."/>
            <person name="Magrath M.J.L."/>
            <person name="Mikheyev A.S."/>
        </authorList>
    </citation>
    <scope>NUCLEOTIDE SEQUENCE [LARGE SCALE GENOMIC DNA]</scope>
    <source>
        <strain evidence="1">Daus_M_001</strain>
        <tissue evidence="1">Leg muscle</tissue>
    </source>
</reference>
<gene>
    <name evidence="1" type="ORF">PR048_016014</name>
</gene>
<evidence type="ECO:0000313" key="1">
    <source>
        <dbReference type="EMBL" id="KAJ8884157.1"/>
    </source>
</evidence>
<comment type="caution">
    <text evidence="1">The sequence shown here is derived from an EMBL/GenBank/DDBJ whole genome shotgun (WGS) entry which is preliminary data.</text>
</comment>
<sequence length="775" mass="85244">MNILGIRTLGTTRELAIFLDDGLRPINTSHISTARVLTEANSPMYERSLVQDDCGGRVFFVWKLGHWLVGEMVMQILGDPTDWFGTHPREGDEWGMEGECKHAIPPCWSAWCRAANATPRERREGKGKKCIHKEHSPLTCIPPPLILPDWRSVERELSSGMDMQIVLAIPGGQRDGARLNTPSNLQHSQGFGGGGGGKCNCNYTCNYNYTCTRSALAPEVQLHRKYNCAGSASPPSCKVVSEAYSPRIYERWRTRWARVIYIGVPRTPRKNLGVMRSEKRGSDTATHINRVNVVKRKVPNLPAMSSLHRVYLWDFQGSNGRATTLGYHPVVIGLPARSHPFLIAPYLERRGGGGLLFESRETSDPGTLTTPPLAFIRVVSVTLLGVNSTHRIRAFSFGPTIQGSTESALPELYSIAVTMPGICWVLSQIPTRNKTLFTVYSHCRPYSPGLPLLPAVATAVGRPLYIDRNRVDFKPPPPKRQCFATFPTNGSLGDPAENQTRFSEVGGGGTVAERLAYSPSTEANRVQSRPGPSRIFVCGNYAGRCRRSAGFLENLPYPPPFHSGAAPYSPQSPASALKTSLLRAAQFYPLFTHSLTPRCEASCQNCNWPVDPTDCQNGGLNTDRQKLRHCLAKRQPMKYRNGYQCRTSYSVNPARHIGTELPALSAILEVALASKQQAAMLATSTTGKHLEAYQYIIPVCSATSALTGKMASVYKAPMALTEKNGGFSLTWSNNAADWQNGIDVPKTELHPATCVPMTKPHPNSGGWSCWRPVNQ</sequence>
<dbReference type="EMBL" id="JARBHB010000005">
    <property type="protein sequence ID" value="KAJ8884157.1"/>
    <property type="molecule type" value="Genomic_DNA"/>
</dbReference>
<name>A0ABQ9HIJ4_9NEOP</name>
<evidence type="ECO:0000313" key="2">
    <source>
        <dbReference type="Proteomes" id="UP001159363"/>
    </source>
</evidence>
<keyword evidence="2" id="KW-1185">Reference proteome</keyword>
<proteinExistence type="predicted"/>
<protein>
    <submittedName>
        <fullName evidence="1">Uncharacterized protein</fullName>
    </submittedName>
</protein>
<accession>A0ABQ9HIJ4</accession>
<dbReference type="Proteomes" id="UP001159363">
    <property type="component" value="Chromosome 4"/>
</dbReference>
<organism evidence="1 2">
    <name type="scientific">Dryococelus australis</name>
    <dbReference type="NCBI Taxonomy" id="614101"/>
    <lineage>
        <taxon>Eukaryota</taxon>
        <taxon>Metazoa</taxon>
        <taxon>Ecdysozoa</taxon>
        <taxon>Arthropoda</taxon>
        <taxon>Hexapoda</taxon>
        <taxon>Insecta</taxon>
        <taxon>Pterygota</taxon>
        <taxon>Neoptera</taxon>
        <taxon>Polyneoptera</taxon>
        <taxon>Phasmatodea</taxon>
        <taxon>Verophasmatodea</taxon>
        <taxon>Anareolatae</taxon>
        <taxon>Phasmatidae</taxon>
        <taxon>Eurycanthinae</taxon>
        <taxon>Dryococelus</taxon>
    </lineage>
</organism>